<dbReference type="AlphaFoldDB" id="Q8DLD7"/>
<organism evidence="1 2">
    <name type="scientific">Thermosynechococcus vestitus (strain NIES-2133 / IAM M-273 / BP-1)</name>
    <dbReference type="NCBI Taxonomy" id="197221"/>
    <lineage>
        <taxon>Bacteria</taxon>
        <taxon>Bacillati</taxon>
        <taxon>Cyanobacteriota</taxon>
        <taxon>Cyanophyceae</taxon>
        <taxon>Acaryochloridales</taxon>
        <taxon>Thermosynechococcaceae</taxon>
        <taxon>Thermosynechococcus</taxon>
    </lineage>
</organism>
<name>Q8DLD7_THEVB</name>
<dbReference type="KEGG" id="tel:tlr0558"/>
<gene>
    <name evidence="1" type="ordered locus">tlr0558</name>
</gene>
<protein>
    <submittedName>
        <fullName evidence="1">Tlr0558 protein</fullName>
    </submittedName>
</protein>
<keyword evidence="2" id="KW-1185">Reference proteome</keyword>
<evidence type="ECO:0000313" key="2">
    <source>
        <dbReference type="Proteomes" id="UP000000440"/>
    </source>
</evidence>
<proteinExistence type="predicted"/>
<evidence type="ECO:0000313" key="1">
    <source>
        <dbReference type="EMBL" id="BAC08110.1"/>
    </source>
</evidence>
<dbReference type="Proteomes" id="UP000000440">
    <property type="component" value="Chromosome"/>
</dbReference>
<dbReference type="EnsemblBacteria" id="BAC08110">
    <property type="protein sequence ID" value="BAC08110"/>
    <property type="gene ID" value="BAC08110"/>
</dbReference>
<sequence>MALILGVVLSVGFAPLSFLSSAVIWGMVGWVPKNPLGERSSPSSSPQKVGVGLWPLQHWPWLRAVSRKLPHGGTLRSLLGAGGTGGGGAATARADAVIVGEARV</sequence>
<reference evidence="1 2" key="1">
    <citation type="journal article" date="2002" name="DNA Res.">
        <title>Complete genome structure of the thermophilic cyanobacterium Thermosynechococcus elongatus BP-1.</title>
        <authorList>
            <person name="Nakamura Y."/>
            <person name="Kaneko T."/>
            <person name="Sato S."/>
            <person name="Ikeuchi M."/>
            <person name="Katoh H."/>
            <person name="Sasamoto S."/>
            <person name="Watanabe A."/>
            <person name="Iriguchi M."/>
            <person name="Kawashima K."/>
            <person name="Kimura T."/>
            <person name="Kishida Y."/>
            <person name="Kiyokawa C."/>
            <person name="Kohara M."/>
            <person name="Matsumoto M."/>
            <person name="Matsuno A."/>
            <person name="Nakazaki N."/>
            <person name="Shimpo S."/>
            <person name="Sugimoto M."/>
            <person name="Takeuchi C."/>
            <person name="Yamada M."/>
            <person name="Tabata S."/>
        </authorList>
    </citation>
    <scope>NUCLEOTIDE SEQUENCE [LARGE SCALE GENOMIC DNA]</scope>
    <source>
        <strain evidence="2">IAM M-273 / NIES-2133 / BP-1</strain>
    </source>
</reference>
<dbReference type="EMBL" id="BA000039">
    <property type="protein sequence ID" value="BAC08110.1"/>
    <property type="molecule type" value="Genomic_DNA"/>
</dbReference>
<accession>Q8DLD7</accession>